<evidence type="ECO:0000313" key="1">
    <source>
        <dbReference type="EMBL" id="GLG87835.1"/>
    </source>
</evidence>
<reference evidence="1" key="2">
    <citation type="submission" date="2022-11" db="EMBL/GenBank/DDBJ databases">
        <title>Draft genome sequence of Coprococcus comes strain 31264.</title>
        <authorList>
            <person name="Hisatomi A."/>
            <person name="Ohkuma M."/>
            <person name="Sakamoto M."/>
        </authorList>
    </citation>
    <scope>NUCLEOTIDE SEQUENCE</scope>
    <source>
        <strain evidence="1">JCM 31264</strain>
    </source>
</reference>
<gene>
    <name evidence="1" type="ORF">comes_23810</name>
</gene>
<protein>
    <submittedName>
        <fullName evidence="1">Uncharacterized protein</fullName>
    </submittedName>
</protein>
<sequence length="58" mass="6827">MRPPSILYKMMWGKIERQAAFSEEAYGSGTPLNMRILYCKKGIRKIAQKEKIFQENFV</sequence>
<dbReference type="EMBL" id="BSCI01000015">
    <property type="protein sequence ID" value="GLG87835.1"/>
    <property type="molecule type" value="Genomic_DNA"/>
</dbReference>
<comment type="caution">
    <text evidence="1">The sequence shown here is derived from an EMBL/GenBank/DDBJ whole genome shotgun (WGS) entry which is preliminary data.</text>
</comment>
<accession>A0AA37V4Q9</accession>
<reference evidence="1" key="1">
    <citation type="submission" date="2022-09" db="EMBL/GenBank/DDBJ databases">
        <title>Draft genome sequence of Coprococcus comes strain 31264.</title>
        <authorList>
            <person name="Atsushi H."/>
            <person name="Moriya O."/>
            <person name="Mitsuo S."/>
        </authorList>
    </citation>
    <scope>NUCLEOTIDE SEQUENCE</scope>
    <source>
        <strain evidence="1">JCM 31264</strain>
    </source>
</reference>
<evidence type="ECO:0000313" key="2">
    <source>
        <dbReference type="Proteomes" id="UP001145109"/>
    </source>
</evidence>
<name>A0AA37V4Q9_9FIRM</name>
<dbReference type="AlphaFoldDB" id="A0AA37V4Q9"/>
<organism evidence="1 2">
    <name type="scientific">Coprococcus comes</name>
    <dbReference type="NCBI Taxonomy" id="410072"/>
    <lineage>
        <taxon>Bacteria</taxon>
        <taxon>Bacillati</taxon>
        <taxon>Bacillota</taxon>
        <taxon>Clostridia</taxon>
        <taxon>Lachnospirales</taxon>
        <taxon>Lachnospiraceae</taxon>
        <taxon>Coprococcus</taxon>
    </lineage>
</organism>
<proteinExistence type="predicted"/>
<dbReference type="Proteomes" id="UP001145109">
    <property type="component" value="Unassembled WGS sequence"/>
</dbReference>